<dbReference type="EMBL" id="DVOC01000027">
    <property type="protein sequence ID" value="HIU90691.1"/>
    <property type="molecule type" value="Genomic_DNA"/>
</dbReference>
<evidence type="ECO:0000256" key="1">
    <source>
        <dbReference type="SAM" id="Phobius"/>
    </source>
</evidence>
<dbReference type="AlphaFoldDB" id="A0A9D1MX03"/>
<gene>
    <name evidence="2" type="ORF">IAC72_01565</name>
</gene>
<keyword evidence="1" id="KW-0812">Transmembrane</keyword>
<evidence type="ECO:0000313" key="2">
    <source>
        <dbReference type="EMBL" id="HIU90691.1"/>
    </source>
</evidence>
<dbReference type="InterPro" id="IPR014194">
    <property type="entry name" value="Spore_III_AE"/>
</dbReference>
<feature type="transmembrane region" description="Helical" evidence="1">
    <location>
        <begin position="291"/>
        <end position="315"/>
    </location>
</feature>
<dbReference type="Pfam" id="PF09546">
    <property type="entry name" value="Spore_III_AE"/>
    <property type="match status" value="1"/>
</dbReference>
<evidence type="ECO:0000313" key="3">
    <source>
        <dbReference type="Proteomes" id="UP000886852"/>
    </source>
</evidence>
<feature type="transmembrane region" description="Helical" evidence="1">
    <location>
        <begin position="149"/>
        <end position="177"/>
    </location>
</feature>
<accession>A0A9D1MX03</accession>
<sequence length="364" mass="37438">MTLAFSSSDDLLQQIGESVEEGLSNIDFSQVEQASSPFLQNFADCMRRVINGEFTSADGYFQALLSLFNQSLAEILPSLAAVFCIVVICGVARSMSDGLISPDTANAVSFVGVAVTVFSLCALAASLYRQVSDMVNSVAALSQAAMPVLLTLVIAGGGSAVSSVCQPSMVVFSSVIIQCVQSFLLPLSVVAMVFSAVSCLSGNFRVTKLAQFVRSAGAWVLGVLFTGYSAVTSVQGITAASIDGVSFRAARFAAKNYVPILGGYLSDGLDVVAAGTSLIKNSFGAVSMGVIALMAVGPVVSLTCANLGLQALAAVTQPVAEEGHVNLLTSLAKCLTFLIALVVAVAFMFCVPVTVAILCAGEAV</sequence>
<feature type="transmembrane region" description="Helical" evidence="1">
    <location>
        <begin position="216"/>
        <end position="237"/>
    </location>
</feature>
<protein>
    <submittedName>
        <fullName evidence="2">Stage III sporulation protein AE</fullName>
    </submittedName>
</protein>
<feature type="transmembrane region" description="Helical" evidence="1">
    <location>
        <begin position="107"/>
        <end position="128"/>
    </location>
</feature>
<name>A0A9D1MX03_9BACT</name>
<feature type="transmembrane region" description="Helical" evidence="1">
    <location>
        <begin position="183"/>
        <end position="204"/>
    </location>
</feature>
<comment type="caution">
    <text evidence="2">The sequence shown here is derived from an EMBL/GenBank/DDBJ whole genome shotgun (WGS) entry which is preliminary data.</text>
</comment>
<reference evidence="2" key="2">
    <citation type="journal article" date="2021" name="PeerJ">
        <title>Extensive microbial diversity within the chicken gut microbiome revealed by metagenomics and culture.</title>
        <authorList>
            <person name="Gilroy R."/>
            <person name="Ravi A."/>
            <person name="Getino M."/>
            <person name="Pursley I."/>
            <person name="Horton D.L."/>
            <person name="Alikhan N.F."/>
            <person name="Baker D."/>
            <person name="Gharbi K."/>
            <person name="Hall N."/>
            <person name="Watson M."/>
            <person name="Adriaenssens E.M."/>
            <person name="Foster-Nyarko E."/>
            <person name="Jarju S."/>
            <person name="Secka A."/>
            <person name="Antonio M."/>
            <person name="Oren A."/>
            <person name="Chaudhuri R.R."/>
            <person name="La Ragione R."/>
            <person name="Hildebrand F."/>
            <person name="Pallen M.J."/>
        </authorList>
    </citation>
    <scope>NUCLEOTIDE SEQUENCE</scope>
    <source>
        <strain evidence="2">ChiHjej12B11-7776</strain>
    </source>
</reference>
<feature type="transmembrane region" description="Helical" evidence="1">
    <location>
        <begin position="75"/>
        <end position="95"/>
    </location>
</feature>
<dbReference type="Proteomes" id="UP000886852">
    <property type="component" value="Unassembled WGS sequence"/>
</dbReference>
<keyword evidence="1" id="KW-1133">Transmembrane helix</keyword>
<proteinExistence type="predicted"/>
<reference evidence="2" key="1">
    <citation type="submission" date="2020-10" db="EMBL/GenBank/DDBJ databases">
        <authorList>
            <person name="Gilroy R."/>
        </authorList>
    </citation>
    <scope>NUCLEOTIDE SEQUENCE</scope>
    <source>
        <strain evidence="2">ChiHjej12B11-7776</strain>
    </source>
</reference>
<keyword evidence="1" id="KW-0472">Membrane</keyword>
<organism evidence="2 3">
    <name type="scientific">Candidatus Fimimonas merdipullorum</name>
    <dbReference type="NCBI Taxonomy" id="2840822"/>
    <lineage>
        <taxon>Bacteria</taxon>
        <taxon>Pseudomonadati</taxon>
        <taxon>Myxococcota</taxon>
        <taxon>Myxococcia</taxon>
        <taxon>Myxococcales</taxon>
        <taxon>Cystobacterineae</taxon>
        <taxon>Myxococcaceae</taxon>
        <taxon>Myxococcaceae incertae sedis</taxon>
        <taxon>Candidatus Fimimonas</taxon>
    </lineage>
</organism>
<feature type="transmembrane region" description="Helical" evidence="1">
    <location>
        <begin position="335"/>
        <end position="360"/>
    </location>
</feature>